<protein>
    <recommendedName>
        <fullName evidence="2">histidine kinase</fullName>
        <ecNumber evidence="2">2.7.13.3</ecNumber>
    </recommendedName>
</protein>
<dbReference type="EC" id="2.7.13.3" evidence="2"/>
<dbReference type="PANTHER" id="PTHR43065:SF46">
    <property type="entry name" value="C4-DICARBOXYLATE TRANSPORT SENSOR PROTEIN DCTB"/>
    <property type="match status" value="1"/>
</dbReference>
<dbReference type="Pfam" id="PF00512">
    <property type="entry name" value="HisKA"/>
    <property type="match status" value="1"/>
</dbReference>
<dbReference type="PROSITE" id="PS50112">
    <property type="entry name" value="PAS"/>
    <property type="match status" value="1"/>
</dbReference>
<dbReference type="InterPro" id="IPR035965">
    <property type="entry name" value="PAS-like_dom_sf"/>
</dbReference>
<evidence type="ECO:0000313" key="14">
    <source>
        <dbReference type="EMBL" id="QEN03921.1"/>
    </source>
</evidence>
<dbReference type="Gene3D" id="1.10.287.130">
    <property type="match status" value="1"/>
</dbReference>
<dbReference type="SMART" id="SM00448">
    <property type="entry name" value="REC"/>
    <property type="match status" value="1"/>
</dbReference>
<dbReference type="PROSITE" id="PS50110">
    <property type="entry name" value="RESPONSE_REGULATORY"/>
    <property type="match status" value="1"/>
</dbReference>
<dbReference type="NCBIfam" id="TIGR00229">
    <property type="entry name" value="sensory_box"/>
    <property type="match status" value="1"/>
</dbReference>
<dbReference type="InterPro" id="IPR000014">
    <property type="entry name" value="PAS"/>
</dbReference>
<evidence type="ECO:0000256" key="4">
    <source>
        <dbReference type="ARBA" id="ARBA00022679"/>
    </source>
</evidence>
<dbReference type="GO" id="GO:0000155">
    <property type="term" value="F:phosphorelay sensor kinase activity"/>
    <property type="evidence" value="ECO:0007669"/>
    <property type="project" value="InterPro"/>
</dbReference>
<evidence type="ECO:0000256" key="1">
    <source>
        <dbReference type="ARBA" id="ARBA00000085"/>
    </source>
</evidence>
<dbReference type="Gene3D" id="3.40.50.2300">
    <property type="match status" value="1"/>
</dbReference>
<dbReference type="InterPro" id="IPR003594">
    <property type="entry name" value="HATPase_dom"/>
</dbReference>
<keyword evidence="4" id="KW-0808">Transferase</keyword>
<dbReference type="PROSITE" id="PS50109">
    <property type="entry name" value="HIS_KIN"/>
    <property type="match status" value="1"/>
</dbReference>
<organism evidence="14 15">
    <name type="scientific">Thiospirochaeta perfilievii</name>
    <dbReference type="NCBI Taxonomy" id="252967"/>
    <lineage>
        <taxon>Bacteria</taxon>
        <taxon>Pseudomonadati</taxon>
        <taxon>Spirochaetota</taxon>
        <taxon>Spirochaetia</taxon>
        <taxon>Spirochaetales</taxon>
        <taxon>Spirochaetaceae</taxon>
        <taxon>Thiospirochaeta</taxon>
    </lineage>
</organism>
<dbReference type="Pfam" id="PF10114">
    <property type="entry name" value="PocR"/>
    <property type="match status" value="1"/>
</dbReference>
<dbReference type="CDD" id="cd00082">
    <property type="entry name" value="HisKA"/>
    <property type="match status" value="1"/>
</dbReference>
<name>A0A5C1Q8U2_9SPIO</name>
<dbReference type="SUPFAM" id="SSF52172">
    <property type="entry name" value="CheY-like"/>
    <property type="match status" value="1"/>
</dbReference>
<evidence type="ECO:0000313" key="15">
    <source>
        <dbReference type="Proteomes" id="UP000323824"/>
    </source>
</evidence>
<keyword evidence="15" id="KW-1185">Reference proteome</keyword>
<dbReference type="SUPFAM" id="SSF55785">
    <property type="entry name" value="PYP-like sensor domain (PAS domain)"/>
    <property type="match status" value="1"/>
</dbReference>
<dbReference type="InterPro" id="IPR005467">
    <property type="entry name" value="His_kinase_dom"/>
</dbReference>
<dbReference type="OrthoDB" id="9763119at2"/>
<evidence type="ECO:0000256" key="2">
    <source>
        <dbReference type="ARBA" id="ARBA00012438"/>
    </source>
</evidence>
<evidence type="ECO:0000256" key="5">
    <source>
        <dbReference type="ARBA" id="ARBA00022741"/>
    </source>
</evidence>
<evidence type="ECO:0000256" key="3">
    <source>
        <dbReference type="ARBA" id="ARBA00022553"/>
    </source>
</evidence>
<proteinExistence type="predicted"/>
<dbReference type="InterPro" id="IPR036890">
    <property type="entry name" value="HATPase_C_sf"/>
</dbReference>
<dbReference type="InterPro" id="IPR011006">
    <property type="entry name" value="CheY-like_superfamily"/>
</dbReference>
<dbReference type="PRINTS" id="PR00344">
    <property type="entry name" value="BCTRLSENSOR"/>
</dbReference>
<evidence type="ECO:0000256" key="7">
    <source>
        <dbReference type="ARBA" id="ARBA00022840"/>
    </source>
</evidence>
<keyword evidence="5" id="KW-0547">Nucleotide-binding</keyword>
<keyword evidence="7" id="KW-0067">ATP-binding</keyword>
<accession>A0A5C1Q8U2</accession>
<dbReference type="Gene3D" id="3.30.565.10">
    <property type="entry name" value="Histidine kinase-like ATPase, C-terminal domain"/>
    <property type="match status" value="1"/>
</dbReference>
<reference evidence="14 15" key="2">
    <citation type="submission" date="2019-09" db="EMBL/GenBank/DDBJ databases">
        <title>Complete Genome Sequence and Methylome Analysis of free living Spirochaetas.</title>
        <authorList>
            <person name="Leshcheva N."/>
            <person name="Mikheeva N."/>
        </authorList>
    </citation>
    <scope>NUCLEOTIDE SEQUENCE [LARGE SCALE GENOMIC DNA]</scope>
    <source>
        <strain evidence="14 15">P</strain>
    </source>
</reference>
<feature type="domain" description="Response regulatory" evidence="11">
    <location>
        <begin position="579"/>
        <end position="695"/>
    </location>
</feature>
<dbReference type="RefSeq" id="WP_149567178.1">
    <property type="nucleotide sequence ID" value="NZ_CP035807.1"/>
</dbReference>
<reference evidence="14 15" key="1">
    <citation type="submission" date="2019-02" db="EMBL/GenBank/DDBJ databases">
        <authorList>
            <person name="Fomenkov A."/>
            <person name="Dubinina G."/>
            <person name="Grabovich M."/>
            <person name="Vincze T."/>
            <person name="Roberts R.J."/>
        </authorList>
    </citation>
    <scope>NUCLEOTIDE SEQUENCE [LARGE SCALE GENOMIC DNA]</scope>
    <source>
        <strain evidence="14 15">P</strain>
    </source>
</reference>
<dbReference type="InterPro" id="IPR003661">
    <property type="entry name" value="HisK_dim/P_dom"/>
</dbReference>
<dbReference type="PANTHER" id="PTHR43065">
    <property type="entry name" value="SENSOR HISTIDINE KINASE"/>
    <property type="match status" value="1"/>
</dbReference>
<dbReference type="CDD" id="cd00130">
    <property type="entry name" value="PAS"/>
    <property type="match status" value="1"/>
</dbReference>
<dbReference type="KEGG" id="sper:EW093_04140"/>
<dbReference type="AlphaFoldDB" id="A0A5C1Q8U2"/>
<evidence type="ECO:0000256" key="8">
    <source>
        <dbReference type="ARBA" id="ARBA00023012"/>
    </source>
</evidence>
<dbReference type="InterPro" id="IPR036097">
    <property type="entry name" value="HisK_dim/P_sf"/>
</dbReference>
<feature type="domain" description="PAC" evidence="13">
    <location>
        <begin position="263"/>
        <end position="315"/>
    </location>
</feature>
<dbReference type="Proteomes" id="UP000323824">
    <property type="component" value="Chromosome"/>
</dbReference>
<comment type="catalytic activity">
    <reaction evidence="1">
        <text>ATP + protein L-histidine = ADP + protein N-phospho-L-histidine.</text>
        <dbReference type="EC" id="2.7.13.3"/>
    </reaction>
</comment>
<evidence type="ECO:0000259" key="11">
    <source>
        <dbReference type="PROSITE" id="PS50110"/>
    </source>
</evidence>
<dbReference type="Gene3D" id="3.30.450.20">
    <property type="entry name" value="PAS domain"/>
    <property type="match status" value="1"/>
</dbReference>
<keyword evidence="3 9" id="KW-0597">Phosphoprotein</keyword>
<keyword evidence="6" id="KW-0418">Kinase</keyword>
<keyword evidence="8" id="KW-0902">Two-component regulatory system</keyword>
<dbReference type="SUPFAM" id="SSF55874">
    <property type="entry name" value="ATPase domain of HSP90 chaperone/DNA topoisomerase II/histidine kinase"/>
    <property type="match status" value="1"/>
</dbReference>
<dbReference type="SUPFAM" id="SSF47384">
    <property type="entry name" value="Homodimeric domain of signal transducing histidine kinase"/>
    <property type="match status" value="1"/>
</dbReference>
<dbReference type="CDD" id="cd17546">
    <property type="entry name" value="REC_hyHK_CKI1_RcsC-like"/>
    <property type="match status" value="1"/>
</dbReference>
<dbReference type="GO" id="GO:0005524">
    <property type="term" value="F:ATP binding"/>
    <property type="evidence" value="ECO:0007669"/>
    <property type="project" value="UniProtKB-KW"/>
</dbReference>
<dbReference type="InterPro" id="IPR018771">
    <property type="entry name" value="PocR_dom"/>
</dbReference>
<feature type="modified residue" description="4-aspartylphosphate" evidence="9">
    <location>
        <position position="630"/>
    </location>
</feature>
<dbReference type="SMART" id="SM00388">
    <property type="entry name" value="HisKA"/>
    <property type="match status" value="1"/>
</dbReference>
<sequence>MEKITSSEHFESISKLRILDLLDRDFLNSLCLSFTEITGLATAIADIDGTILVATGWQDLCTKYHRKNPITLKRCLESDNFLNTQIKSGENYTIYKCQNGLIDAAIPIIISGRHLGNLYIGQFFIQGDKPNEEYFRNQAEEVGIKDVEGYIEAYNSILSIKEEQVKIILNFLAQILELIGHGVSRDEELLIMFSSTGNAIIITDLDSNIEKMNTYSEKLTGYKLMDVKGEKLNKVFNIVSASNNTPMENPVSRVLKYGQYIEENSDTVLHSKDKSKYYVSHSAGPMYDNRGNKSSIVIIFRDISDKIAREIEKDELVEKLAHSQRLEAVGQLAGGVAHDFNNMLSGVIGAAELLKSPKLKLDEKGLKYVDLIIQAVSRASDLTNKLLTFSSKNVSSLNNIYLHELIDESVGILDKSIDKKNIIKVNKSAENDKVLGDKTNLQNVIINLGINSSHAMPNGGEITISTKNIYLDAEYCKDSTFDVEPGNYIKIDFRDNGQGISSKNIKKIFEPFFTTKEQGKGTGLGLSTVYGVVKEHNGIISVYSAMNFGTVFHIYIPCSTVEDESVLIEEKKIINGAGNILFVDDEDLLRLTGEKMLKGMGYNVFLAANGLEAIDIYKKNRNSIDVVIMDMVMPVMSGYEAFYKLREIDKDCRIIISSGFTKDGNIQELKSNGLDGFIHKPYRNYQLGKLLDHILKK</sequence>
<dbReference type="Pfam" id="PF13426">
    <property type="entry name" value="PAS_9"/>
    <property type="match status" value="1"/>
</dbReference>
<gene>
    <name evidence="14" type="ORF">EW093_04140</name>
</gene>
<evidence type="ECO:0000256" key="9">
    <source>
        <dbReference type="PROSITE-ProRule" id="PRU00169"/>
    </source>
</evidence>
<feature type="domain" description="Histidine kinase" evidence="10">
    <location>
        <begin position="335"/>
        <end position="560"/>
    </location>
</feature>
<evidence type="ECO:0000259" key="13">
    <source>
        <dbReference type="PROSITE" id="PS50113"/>
    </source>
</evidence>
<dbReference type="SMART" id="SM00387">
    <property type="entry name" value="HATPase_c"/>
    <property type="match status" value="1"/>
</dbReference>
<evidence type="ECO:0000256" key="6">
    <source>
        <dbReference type="ARBA" id="ARBA00022777"/>
    </source>
</evidence>
<dbReference type="Pfam" id="PF02518">
    <property type="entry name" value="HATPase_c"/>
    <property type="match status" value="1"/>
</dbReference>
<dbReference type="InterPro" id="IPR000700">
    <property type="entry name" value="PAS-assoc_C"/>
</dbReference>
<dbReference type="PROSITE" id="PS50113">
    <property type="entry name" value="PAC"/>
    <property type="match status" value="1"/>
</dbReference>
<dbReference type="InterPro" id="IPR004358">
    <property type="entry name" value="Sig_transdc_His_kin-like_C"/>
</dbReference>
<evidence type="ECO:0000259" key="12">
    <source>
        <dbReference type="PROSITE" id="PS50112"/>
    </source>
</evidence>
<evidence type="ECO:0000259" key="10">
    <source>
        <dbReference type="PROSITE" id="PS50109"/>
    </source>
</evidence>
<dbReference type="EMBL" id="CP035807">
    <property type="protein sequence ID" value="QEN03921.1"/>
    <property type="molecule type" value="Genomic_DNA"/>
</dbReference>
<feature type="domain" description="PAS" evidence="12">
    <location>
        <begin position="185"/>
        <end position="258"/>
    </location>
</feature>
<dbReference type="InterPro" id="IPR001789">
    <property type="entry name" value="Sig_transdc_resp-reg_receiver"/>
</dbReference>
<dbReference type="Pfam" id="PF00072">
    <property type="entry name" value="Response_reg"/>
    <property type="match status" value="1"/>
</dbReference>